<dbReference type="PANTHER" id="PTHR10353:SF36">
    <property type="entry name" value="LP05116P"/>
    <property type="match status" value="1"/>
</dbReference>
<dbReference type="OrthoDB" id="9765195at2"/>
<evidence type="ECO:0000256" key="4">
    <source>
        <dbReference type="RuleBase" id="RU003690"/>
    </source>
</evidence>
<keyword evidence="2 5" id="KW-0378">Hydrolase</keyword>
<keyword evidence="6" id="KW-1185">Reference proteome</keyword>
<dbReference type="SUPFAM" id="SSF51445">
    <property type="entry name" value="(Trans)glycosidases"/>
    <property type="match status" value="1"/>
</dbReference>
<dbReference type="Gene3D" id="3.20.20.80">
    <property type="entry name" value="Glycosidases"/>
    <property type="match status" value="1"/>
</dbReference>
<organism evidence="5 6">
    <name type="scientific">Metabacillus litoralis</name>
    <dbReference type="NCBI Taxonomy" id="152268"/>
    <lineage>
        <taxon>Bacteria</taxon>
        <taxon>Bacillati</taxon>
        <taxon>Bacillota</taxon>
        <taxon>Bacilli</taxon>
        <taxon>Bacillales</taxon>
        <taxon>Bacillaceae</taxon>
        <taxon>Metabacillus</taxon>
    </lineage>
</organism>
<dbReference type="Pfam" id="PF00232">
    <property type="entry name" value="Glyco_hydro_1"/>
    <property type="match status" value="2"/>
</dbReference>
<proteinExistence type="inferred from homology"/>
<dbReference type="RefSeq" id="WP_066324611.1">
    <property type="nucleotide sequence ID" value="NZ_LWSG01000001.1"/>
</dbReference>
<dbReference type="GO" id="GO:0005829">
    <property type="term" value="C:cytosol"/>
    <property type="evidence" value="ECO:0007669"/>
    <property type="project" value="TreeGrafter"/>
</dbReference>
<dbReference type="EMBL" id="LWSG01000001">
    <property type="protein sequence ID" value="OAS89263.1"/>
    <property type="molecule type" value="Genomic_DNA"/>
</dbReference>
<protein>
    <submittedName>
        <fullName evidence="5">Glycoside hydrolase family 1</fullName>
    </submittedName>
</protein>
<dbReference type="InterPro" id="IPR001360">
    <property type="entry name" value="Glyco_hydro_1"/>
</dbReference>
<dbReference type="STRING" id="152268.A6K24_01545"/>
<dbReference type="PANTHER" id="PTHR10353">
    <property type="entry name" value="GLYCOSYL HYDROLASE"/>
    <property type="match status" value="1"/>
</dbReference>
<keyword evidence="3" id="KW-0326">Glycosidase</keyword>
<evidence type="ECO:0000256" key="2">
    <source>
        <dbReference type="ARBA" id="ARBA00022801"/>
    </source>
</evidence>
<dbReference type="InterPro" id="IPR017853">
    <property type="entry name" value="GH"/>
</dbReference>
<evidence type="ECO:0000313" key="6">
    <source>
        <dbReference type="Proteomes" id="UP000078534"/>
    </source>
</evidence>
<evidence type="ECO:0000256" key="1">
    <source>
        <dbReference type="ARBA" id="ARBA00010838"/>
    </source>
</evidence>
<accession>A0A179TA08</accession>
<comment type="caution">
    <text evidence="5">The sequence shown here is derived from an EMBL/GenBank/DDBJ whole genome shotgun (WGS) entry which is preliminary data.</text>
</comment>
<dbReference type="PRINTS" id="PR00131">
    <property type="entry name" value="GLHYDRLASE1"/>
</dbReference>
<evidence type="ECO:0000313" key="5">
    <source>
        <dbReference type="EMBL" id="OAS89263.1"/>
    </source>
</evidence>
<dbReference type="GO" id="GO:0008422">
    <property type="term" value="F:beta-glucosidase activity"/>
    <property type="evidence" value="ECO:0007669"/>
    <property type="project" value="TreeGrafter"/>
</dbReference>
<reference evidence="6" key="1">
    <citation type="submission" date="2016-04" db="EMBL/GenBank/DDBJ databases">
        <authorList>
            <person name="Lyu Z."/>
            <person name="Lyu W."/>
        </authorList>
    </citation>
    <scope>NUCLEOTIDE SEQUENCE [LARGE SCALE GENOMIC DNA]</scope>
    <source>
        <strain evidence="6">C44</strain>
    </source>
</reference>
<name>A0A179TA08_9BACI</name>
<gene>
    <name evidence="5" type="ORF">A6K24_01545</name>
</gene>
<sequence>MTFNFPPQFIWGSATAGHQVEGNNMNNDFWAEEHAEGSPYKDRSGDAIDHYRLYEKDIALMASLGLKAYRFSIEWSKIEPEQGEYSNSAIEHYRGVLEACHKYGITPVVAMHHFSSPKWLMRLGGWASPEIPELFSQYCEVVFRELGHLIPYTLTMNEVNLPVMLREVFSSIGFIPPVGIERDAWVAPKWRESAAQLCGTTADKYFTFHMISDEKSIKILKEAHKKAREVIKGIAPDTKVGFSMALSDIQSISGGEELAEKKWQSYFGQFEDMIAEDDFFGLQNYTRETYGPEGQVAPTEGTELTQMGYVYCPEALGNVIRKVKQAVSIPIMITEHGVATANDERRVEFIRRSLEGVQSCLNEGIDIIGYLHWSTFDNFEWNSGYSMQFGLIEVDRTTQERKVKESARYLGRIAQMNALVTK</sequence>
<dbReference type="GO" id="GO:0016052">
    <property type="term" value="P:carbohydrate catabolic process"/>
    <property type="evidence" value="ECO:0007669"/>
    <property type="project" value="TreeGrafter"/>
</dbReference>
<dbReference type="AlphaFoldDB" id="A0A179TA08"/>
<comment type="similarity">
    <text evidence="1 4">Belongs to the glycosyl hydrolase 1 family.</text>
</comment>
<dbReference type="Proteomes" id="UP000078534">
    <property type="component" value="Unassembled WGS sequence"/>
</dbReference>
<evidence type="ECO:0000256" key="3">
    <source>
        <dbReference type="ARBA" id="ARBA00023295"/>
    </source>
</evidence>